<proteinExistence type="predicted"/>
<organism evidence="2 3">
    <name type="scientific">Methylacidiphilum fumariolicum (strain SolV)</name>
    <dbReference type="NCBI Taxonomy" id="1156937"/>
    <lineage>
        <taxon>Bacteria</taxon>
        <taxon>Pseudomonadati</taxon>
        <taxon>Verrucomicrobiota</taxon>
        <taxon>Methylacidiphilae</taxon>
        <taxon>Methylacidiphilales</taxon>
        <taxon>Methylacidiphilaceae</taxon>
        <taxon>Methylacidiphilum (ex Ratnadevi et al. 2023)</taxon>
    </lineage>
</organism>
<gene>
    <name evidence="2" type="ORF">MFUM_680002</name>
</gene>
<dbReference type="InParanoid" id="I0JYL6"/>
<dbReference type="AlphaFoldDB" id="I0JYL6"/>
<reference evidence="2 3" key="1">
    <citation type="journal article" date="2012" name="J. Bacteriol.">
        <title>Draft Genome Sequence of the Volcano-Inhabiting Thermoacidophilic Methanotroph Methylacidiphilum fumariolicum Strain SolV.</title>
        <authorList>
            <person name="Khadem A.F."/>
            <person name="Wieczorek A.S."/>
            <person name="Pol A."/>
            <person name="Vuilleumier S."/>
            <person name="Harhangi H.R."/>
            <person name="Dunfield P.F."/>
            <person name="Kalyuzhnaya M.G."/>
            <person name="Murrell J.C."/>
            <person name="Francoijs K.-J."/>
            <person name="Stunnenberg H.G."/>
            <person name="Stein L.Y."/>
            <person name="DiSpirito A.A."/>
            <person name="Semrau J.D."/>
            <person name="Lajus A."/>
            <person name="Medigue C."/>
            <person name="Klotz M.G."/>
            <person name="Jetten M.S.M."/>
            <person name="Op den Camp H.J.M."/>
        </authorList>
    </citation>
    <scope>NUCLEOTIDE SEQUENCE [LARGE SCALE GENOMIC DNA]</scope>
    <source>
        <strain evidence="2 3">SolV</strain>
    </source>
</reference>
<comment type="caution">
    <text evidence="2">The sequence shown here is derived from an EMBL/GenBank/DDBJ whole genome shotgun (WGS) entry which is preliminary data.</text>
</comment>
<evidence type="ECO:0000313" key="3">
    <source>
        <dbReference type="Proteomes" id="UP000004837"/>
    </source>
</evidence>
<evidence type="ECO:0000313" key="2">
    <source>
        <dbReference type="EMBL" id="CCG92335.1"/>
    </source>
</evidence>
<dbReference type="EMBL" id="CAHT01000075">
    <property type="protein sequence ID" value="CCG92335.1"/>
    <property type="molecule type" value="Genomic_DNA"/>
</dbReference>
<evidence type="ECO:0000256" key="1">
    <source>
        <dbReference type="SAM" id="MobiDB-lite"/>
    </source>
</evidence>
<dbReference type="Proteomes" id="UP000004837">
    <property type="component" value="Unassembled WGS sequence"/>
</dbReference>
<sequence>MGNTEAVAEERVLAQLADTEGQPSASSGVYRECPSGFSV</sequence>
<accession>I0JYL6</accession>
<feature type="region of interest" description="Disordered" evidence="1">
    <location>
        <begin position="18"/>
        <end position="39"/>
    </location>
</feature>
<name>I0JYL6_METFB</name>
<protein>
    <submittedName>
        <fullName evidence="2">Uncharacterized protein</fullName>
    </submittedName>
</protein>